<evidence type="ECO:0000313" key="1">
    <source>
        <dbReference type="EMBL" id="PKW16156.1"/>
    </source>
</evidence>
<dbReference type="STRING" id="994479.GCA_000194155_03260"/>
<gene>
    <name evidence="1" type="ORF">A8926_3963</name>
</gene>
<organism evidence="1 2">
    <name type="scientific">Saccharopolyspora spinosa</name>
    <dbReference type="NCBI Taxonomy" id="60894"/>
    <lineage>
        <taxon>Bacteria</taxon>
        <taxon>Bacillati</taxon>
        <taxon>Actinomycetota</taxon>
        <taxon>Actinomycetes</taxon>
        <taxon>Pseudonocardiales</taxon>
        <taxon>Pseudonocardiaceae</taxon>
        <taxon>Saccharopolyspora</taxon>
    </lineage>
</organism>
<accession>A0A2N3XZQ7</accession>
<name>A0A2N3XZQ7_SACSN</name>
<dbReference type="AlphaFoldDB" id="A0A2N3XZQ7"/>
<dbReference type="Proteomes" id="UP000233786">
    <property type="component" value="Unassembled WGS sequence"/>
</dbReference>
<evidence type="ECO:0008006" key="3">
    <source>
        <dbReference type="Google" id="ProtNLM"/>
    </source>
</evidence>
<protein>
    <recommendedName>
        <fullName evidence="3">Gluconate 2-dehydrogenase subunit 3-like protein</fullName>
    </recommendedName>
</protein>
<proteinExistence type="predicted"/>
<dbReference type="OrthoDB" id="8447184at2"/>
<sequence>MTTSDPNVTLTDHERDICGARADVLIPNAAGMPAATQMDVHTVWIERALGARPDLAGRFRASLAEAVDEPPAEAIETLHKNSPELFDAFSLLVAGAYLMNPEVRALIGYPGQENRPVANDEVDTYIHLLEPVVERGPVYRPTV</sequence>
<keyword evidence="2" id="KW-1185">Reference proteome</keyword>
<dbReference type="EMBL" id="PJNB01000001">
    <property type="protein sequence ID" value="PKW16156.1"/>
    <property type="molecule type" value="Genomic_DNA"/>
</dbReference>
<dbReference type="RefSeq" id="WP_010696229.1">
    <property type="nucleotide sequence ID" value="NZ_CP061007.1"/>
</dbReference>
<evidence type="ECO:0000313" key="2">
    <source>
        <dbReference type="Proteomes" id="UP000233786"/>
    </source>
</evidence>
<comment type="caution">
    <text evidence="1">The sequence shown here is derived from an EMBL/GenBank/DDBJ whole genome shotgun (WGS) entry which is preliminary data.</text>
</comment>
<reference evidence="1" key="1">
    <citation type="submission" date="2017-12" db="EMBL/GenBank/DDBJ databases">
        <title>Sequencing the genomes of 1000 Actinobacteria strains.</title>
        <authorList>
            <person name="Klenk H.-P."/>
        </authorList>
    </citation>
    <scope>NUCLEOTIDE SEQUENCE [LARGE SCALE GENOMIC DNA]</scope>
    <source>
        <strain evidence="1">DSM 44228</strain>
    </source>
</reference>